<feature type="compositionally biased region" description="Low complexity" evidence="1">
    <location>
        <begin position="106"/>
        <end position="138"/>
    </location>
</feature>
<feature type="compositionally biased region" description="Basic and acidic residues" evidence="1">
    <location>
        <begin position="157"/>
        <end position="185"/>
    </location>
</feature>
<dbReference type="InterPro" id="IPR002931">
    <property type="entry name" value="Transglutaminase-like"/>
</dbReference>
<dbReference type="PANTHER" id="PTHR46333:SF5">
    <property type="entry name" value="TRANSGLUTAMINASE-LIKE DOMAIN-CONTAINING PROTEIN"/>
    <property type="match status" value="1"/>
</dbReference>
<dbReference type="PANTHER" id="PTHR46333">
    <property type="entry name" value="CYTOKINESIS PROTEIN 3"/>
    <property type="match status" value="1"/>
</dbReference>
<evidence type="ECO:0000313" key="4">
    <source>
        <dbReference type="Proteomes" id="UP001338125"/>
    </source>
</evidence>
<dbReference type="Proteomes" id="UP001338125">
    <property type="component" value="Unassembled WGS sequence"/>
</dbReference>
<dbReference type="InterPro" id="IPR038765">
    <property type="entry name" value="Papain-like_cys_pep_sf"/>
</dbReference>
<feature type="compositionally biased region" description="Polar residues" evidence="1">
    <location>
        <begin position="91"/>
        <end position="105"/>
    </location>
</feature>
<name>A0ABR0T2Z2_9HYPO</name>
<feature type="compositionally biased region" description="Polar residues" evidence="1">
    <location>
        <begin position="51"/>
        <end position="64"/>
    </location>
</feature>
<organism evidence="3 4">
    <name type="scientific">Cladobotryum mycophilum</name>
    <dbReference type="NCBI Taxonomy" id="491253"/>
    <lineage>
        <taxon>Eukaryota</taxon>
        <taxon>Fungi</taxon>
        <taxon>Dikarya</taxon>
        <taxon>Ascomycota</taxon>
        <taxon>Pezizomycotina</taxon>
        <taxon>Sordariomycetes</taxon>
        <taxon>Hypocreomycetidae</taxon>
        <taxon>Hypocreales</taxon>
        <taxon>Hypocreaceae</taxon>
        <taxon>Cladobotryum</taxon>
    </lineage>
</organism>
<evidence type="ECO:0000313" key="3">
    <source>
        <dbReference type="EMBL" id="KAK5998311.1"/>
    </source>
</evidence>
<accession>A0ABR0T2Z2</accession>
<feature type="compositionally biased region" description="Low complexity" evidence="1">
    <location>
        <begin position="186"/>
        <end position="200"/>
    </location>
</feature>
<feature type="region of interest" description="Disordered" evidence="1">
    <location>
        <begin position="1"/>
        <end position="222"/>
    </location>
</feature>
<dbReference type="InterPro" id="IPR052557">
    <property type="entry name" value="CAP/Cytokinesis_protein"/>
</dbReference>
<dbReference type="Gene3D" id="3.10.620.30">
    <property type="match status" value="1"/>
</dbReference>
<dbReference type="EMBL" id="JAVFKD010000001">
    <property type="protein sequence ID" value="KAK5998311.1"/>
    <property type="molecule type" value="Genomic_DNA"/>
</dbReference>
<keyword evidence="4" id="KW-1185">Reference proteome</keyword>
<evidence type="ECO:0000259" key="2">
    <source>
        <dbReference type="Pfam" id="PF01841"/>
    </source>
</evidence>
<comment type="caution">
    <text evidence="3">The sequence shown here is derived from an EMBL/GenBank/DDBJ whole genome shotgun (WGS) entry which is preliminary data.</text>
</comment>
<proteinExistence type="predicted"/>
<evidence type="ECO:0000256" key="1">
    <source>
        <dbReference type="SAM" id="MobiDB-lite"/>
    </source>
</evidence>
<dbReference type="SUPFAM" id="SSF54001">
    <property type="entry name" value="Cysteine proteinases"/>
    <property type="match status" value="1"/>
</dbReference>
<gene>
    <name evidence="3" type="ORF">PT974_00688</name>
</gene>
<dbReference type="Pfam" id="PF01841">
    <property type="entry name" value="Transglut_core"/>
    <property type="match status" value="1"/>
</dbReference>
<reference evidence="3 4" key="1">
    <citation type="submission" date="2024-01" db="EMBL/GenBank/DDBJ databases">
        <title>Complete genome of Cladobotryum mycophilum ATHUM6906.</title>
        <authorList>
            <person name="Christinaki A.C."/>
            <person name="Myridakis A.I."/>
            <person name="Kouvelis V.N."/>
        </authorList>
    </citation>
    <scope>NUCLEOTIDE SEQUENCE [LARGE SCALE GENOMIC DNA]</scope>
    <source>
        <strain evidence="3 4">ATHUM6906</strain>
    </source>
</reference>
<feature type="domain" description="Transglutaminase-like" evidence="2">
    <location>
        <begin position="335"/>
        <end position="443"/>
    </location>
</feature>
<protein>
    <submittedName>
        <fullName evidence="3">Kyphoscoliosis peptidase-like protein</fullName>
    </submittedName>
</protein>
<sequence length="647" mass="70205">MADTEEPQFNSLAERIAALSKQKSFNTVGTAADGPRKRAPPPPPPGRPARTQTAPVVPTNASKQEQGRPGPPPLPSRTASFQPSPALPPRRTSTQSVNTLGTRRNSASSEASMRSSVSSLSTTKTISSTTSYGSNGSTQRKLPPVCDLASLPPLPPTRRELEAKAKEAEAQEAAARETATREAARQVRVVQKIEPAAPARPNLPPRLPSGPAKSQTTTATETVARTQPAIISLKGKKPLGLSMQPTEYGVGPRIPVRPKVDDAPPPVPVSSRPSTAQIQAISIRPAPRPPAQLGCLICRDWSGPDNVAAQFPRESLPRNDPVGYLARGLCDPFPSYTDKARAIFTWFHHNISYDTVSFFNNDIKGQTPEQTIFSGRAVCQGYADTYAGIAIRAGLECVVVSGHGKGFGHNALKKGERPPPPKPSGHAWNAVRIDGGEWKLLDACWGAGHICTAANLYKKEFHPNEFTSPNDALGRKHFPSDTRYQFRDDGRVISWEEYYIGTSTGECVEVYGSAHPEGILEDSIQPKERQIPVYSGEVVRFQFSKLCEHWTSEKNGLGKAPLLLLHIQGVDGRKTDMVPIETDGYWHWLDVNARDLGAPGQSVYIAQLSSFDGKDGQALRAVTAKEFCSQYGRVGMAFSYLAKWDLV</sequence>